<dbReference type="PANTHER" id="PTHR42695:SF5">
    <property type="entry name" value="GLUTAMINE AMIDOTRANSFERASE YLR126C-RELATED"/>
    <property type="match status" value="1"/>
</dbReference>
<evidence type="ECO:0000313" key="2">
    <source>
        <dbReference type="EMBL" id="ORY16792.1"/>
    </source>
</evidence>
<dbReference type="PANTHER" id="PTHR42695">
    <property type="entry name" value="GLUTAMINE AMIDOTRANSFERASE YLR126C-RELATED"/>
    <property type="match status" value="1"/>
</dbReference>
<reference evidence="2 3" key="1">
    <citation type="submission" date="2016-07" db="EMBL/GenBank/DDBJ databases">
        <title>Pervasive Adenine N6-methylation of Active Genes in Fungi.</title>
        <authorList>
            <consortium name="DOE Joint Genome Institute"/>
            <person name="Mondo S.J."/>
            <person name="Dannebaum R.O."/>
            <person name="Kuo R.C."/>
            <person name="Labutti K."/>
            <person name="Haridas S."/>
            <person name="Kuo A."/>
            <person name="Salamov A."/>
            <person name="Ahrendt S.R."/>
            <person name="Lipzen A."/>
            <person name="Sullivan W."/>
            <person name="Andreopoulos W.B."/>
            <person name="Clum A."/>
            <person name="Lindquist E."/>
            <person name="Daum C."/>
            <person name="Ramamoorthy G.K."/>
            <person name="Gryganskyi A."/>
            <person name="Culley D."/>
            <person name="Magnuson J.K."/>
            <person name="James T.Y."/>
            <person name="O'Malley M.A."/>
            <person name="Stajich J.E."/>
            <person name="Spatafora J.W."/>
            <person name="Visel A."/>
            <person name="Grigoriev I.V."/>
        </authorList>
    </citation>
    <scope>NUCLEOTIDE SEQUENCE [LARGE SCALE GENOMIC DNA]</scope>
    <source>
        <strain evidence="2 3">CBS 115471</strain>
    </source>
</reference>
<protein>
    <submittedName>
        <fullName evidence="2">Class I glutamine amidotransferase-like protein</fullName>
    </submittedName>
</protein>
<dbReference type="InterPro" id="IPR017926">
    <property type="entry name" value="GATASE"/>
</dbReference>
<dbReference type="GO" id="GO:0016740">
    <property type="term" value="F:transferase activity"/>
    <property type="evidence" value="ECO:0007669"/>
    <property type="project" value="UniProtKB-KW"/>
</dbReference>
<dbReference type="AlphaFoldDB" id="A0A1Y2A2R0"/>
<organism evidence="2 3">
    <name type="scientific">Clohesyomyces aquaticus</name>
    <dbReference type="NCBI Taxonomy" id="1231657"/>
    <lineage>
        <taxon>Eukaryota</taxon>
        <taxon>Fungi</taxon>
        <taxon>Dikarya</taxon>
        <taxon>Ascomycota</taxon>
        <taxon>Pezizomycotina</taxon>
        <taxon>Dothideomycetes</taxon>
        <taxon>Pleosporomycetidae</taxon>
        <taxon>Pleosporales</taxon>
        <taxon>Lindgomycetaceae</taxon>
        <taxon>Clohesyomyces</taxon>
    </lineage>
</organism>
<dbReference type="Proteomes" id="UP000193144">
    <property type="component" value="Unassembled WGS sequence"/>
</dbReference>
<keyword evidence="3" id="KW-1185">Reference proteome</keyword>
<feature type="domain" description="Glutamine amidotransferase" evidence="1">
    <location>
        <begin position="68"/>
        <end position="204"/>
    </location>
</feature>
<dbReference type="GO" id="GO:0005634">
    <property type="term" value="C:nucleus"/>
    <property type="evidence" value="ECO:0007669"/>
    <property type="project" value="TreeGrafter"/>
</dbReference>
<dbReference type="CDD" id="cd01741">
    <property type="entry name" value="GATase1_1"/>
    <property type="match status" value="1"/>
</dbReference>
<proteinExistence type="predicted"/>
<dbReference type="OrthoDB" id="92161at2759"/>
<dbReference type="GO" id="GO:0005829">
    <property type="term" value="C:cytosol"/>
    <property type="evidence" value="ECO:0007669"/>
    <property type="project" value="TreeGrafter"/>
</dbReference>
<gene>
    <name evidence="2" type="ORF">BCR34DRAFT_475989</name>
</gene>
<sequence>MKPPLRIAILECDTPLDQTRAKYGGYGGVFKSLLEAAADGLGQPDVLSSKQGLELSTFDVVNEQKYPDLDKIDAVLLTGSRHNSFDDTPWILKLVDFTKKLLQQDRVRIIGVCFGHQILGRAAGVKVGRSDGGWEVSVLPIELTKIGKELFKQNSISLHQMHRDAVFEYPDGVEKLGGSPRCLVQGMYVKGKFISVQGHPEFTQQIVSELVTARHAQGIFDDEMAQDAMARVGNKHDGVIVAEGFLRFLLEE</sequence>
<dbReference type="EMBL" id="MCFA01000016">
    <property type="protein sequence ID" value="ORY16792.1"/>
    <property type="molecule type" value="Genomic_DNA"/>
</dbReference>
<dbReference type="Pfam" id="PF00117">
    <property type="entry name" value="GATase"/>
    <property type="match status" value="1"/>
</dbReference>
<dbReference type="STRING" id="1231657.A0A1Y2A2R0"/>
<evidence type="ECO:0000313" key="3">
    <source>
        <dbReference type="Proteomes" id="UP000193144"/>
    </source>
</evidence>
<dbReference type="InterPro" id="IPR044992">
    <property type="entry name" value="ChyE-like"/>
</dbReference>
<accession>A0A1Y2A2R0</accession>
<keyword evidence="2" id="KW-0315">Glutamine amidotransferase</keyword>
<dbReference type="SUPFAM" id="SSF52317">
    <property type="entry name" value="Class I glutamine amidotransferase-like"/>
    <property type="match status" value="1"/>
</dbReference>
<name>A0A1Y2A2R0_9PLEO</name>
<comment type="caution">
    <text evidence="2">The sequence shown here is derived from an EMBL/GenBank/DDBJ whole genome shotgun (WGS) entry which is preliminary data.</text>
</comment>
<dbReference type="PROSITE" id="PS51273">
    <property type="entry name" value="GATASE_TYPE_1"/>
    <property type="match status" value="1"/>
</dbReference>
<dbReference type="InterPro" id="IPR029062">
    <property type="entry name" value="Class_I_gatase-like"/>
</dbReference>
<keyword evidence="2" id="KW-0808">Transferase</keyword>
<evidence type="ECO:0000259" key="1">
    <source>
        <dbReference type="Pfam" id="PF00117"/>
    </source>
</evidence>
<dbReference type="Gene3D" id="3.40.50.880">
    <property type="match status" value="1"/>
</dbReference>